<dbReference type="Pfam" id="PF07505">
    <property type="entry name" value="DUF5131"/>
    <property type="match status" value="1"/>
</dbReference>
<dbReference type="Proteomes" id="UP001205603">
    <property type="component" value="Unassembled WGS sequence"/>
</dbReference>
<evidence type="ECO:0000313" key="2">
    <source>
        <dbReference type="Proteomes" id="UP001205603"/>
    </source>
</evidence>
<dbReference type="InterPro" id="IPR011101">
    <property type="entry name" value="DUF5131"/>
</dbReference>
<sequence>MSIWNPWHGCHKLSEGCLNCYVYRIDNKHGKDSSIVTKTQDYNLPIRKKKNGDYKVPSGKLLYTCFSSDFLVDDADDWRNEAWEMMHIRKDLQFLFITKRIHRLIDVLPDNWGEGYENVTICCTVENQKQADYRLPIYLKAPIKHKIIICEPLLSDIKLDSFLDPSIKQVIVGGESGNNARTCNYDWVLHIRQQCIDHNVPFRFKQTGANFLKDAKLYHIKRQFQHSQARKAAIDFK</sequence>
<protein>
    <submittedName>
        <fullName evidence="1">Phage Gp37/Gp68 family protein</fullName>
    </submittedName>
</protein>
<comment type="caution">
    <text evidence="1">The sequence shown here is derived from an EMBL/GenBank/DDBJ whole genome shotgun (WGS) entry which is preliminary data.</text>
</comment>
<organism evidence="1 2">
    <name type="scientific">Coprobacter tertius</name>
    <dbReference type="NCBI Taxonomy" id="2944915"/>
    <lineage>
        <taxon>Bacteria</taxon>
        <taxon>Pseudomonadati</taxon>
        <taxon>Bacteroidota</taxon>
        <taxon>Bacteroidia</taxon>
        <taxon>Bacteroidales</taxon>
        <taxon>Barnesiellaceae</taxon>
        <taxon>Coprobacter</taxon>
    </lineage>
</organism>
<proteinExistence type="predicted"/>
<reference evidence="1 2" key="1">
    <citation type="submission" date="2022-07" db="EMBL/GenBank/DDBJ databases">
        <title>Fecal culturing of patients with breast cancer.</title>
        <authorList>
            <person name="Teng N.M.Y."/>
            <person name="Kiu R."/>
            <person name="Evans R."/>
            <person name="Baker D.J."/>
            <person name="Zenner C."/>
            <person name="Robinson S.D."/>
            <person name="Hall L.J."/>
        </authorList>
    </citation>
    <scope>NUCLEOTIDE SEQUENCE [LARGE SCALE GENOMIC DNA]</scope>
    <source>
        <strain evidence="1 2">LH1063</strain>
    </source>
</reference>
<evidence type="ECO:0000313" key="1">
    <source>
        <dbReference type="EMBL" id="MCP9612759.1"/>
    </source>
</evidence>
<dbReference type="RefSeq" id="WP_255028115.1">
    <property type="nucleotide sequence ID" value="NZ_JANDHW010000013.1"/>
</dbReference>
<keyword evidence="2" id="KW-1185">Reference proteome</keyword>
<name>A0ABT1ML29_9BACT</name>
<gene>
    <name evidence="1" type="ORF">NMU02_11715</name>
</gene>
<accession>A0ABT1ML29</accession>
<dbReference type="EMBL" id="JANDHW010000013">
    <property type="protein sequence ID" value="MCP9612759.1"/>
    <property type="molecule type" value="Genomic_DNA"/>
</dbReference>